<dbReference type="PANTHER" id="PTHR23427">
    <property type="entry name" value="SURFEIT LOCUS PROTEIN"/>
    <property type="match status" value="1"/>
</dbReference>
<dbReference type="Pfam" id="PF02104">
    <property type="entry name" value="SURF1"/>
    <property type="match status" value="1"/>
</dbReference>
<gene>
    <name evidence="7" type="ORF">G3580_05195</name>
</gene>
<keyword evidence="6" id="KW-1003">Cell membrane</keyword>
<evidence type="ECO:0000256" key="2">
    <source>
        <dbReference type="ARBA" id="ARBA00007165"/>
    </source>
</evidence>
<keyword evidence="8" id="KW-1185">Reference proteome</keyword>
<dbReference type="Proteomes" id="UP000501991">
    <property type="component" value="Chromosome"/>
</dbReference>
<organism evidence="7 8">
    <name type="scientific">Nitrogeniibacter mangrovi</name>
    <dbReference type="NCBI Taxonomy" id="2016596"/>
    <lineage>
        <taxon>Bacteria</taxon>
        <taxon>Pseudomonadati</taxon>
        <taxon>Pseudomonadota</taxon>
        <taxon>Betaproteobacteria</taxon>
        <taxon>Rhodocyclales</taxon>
        <taxon>Zoogloeaceae</taxon>
        <taxon>Nitrogeniibacter</taxon>
    </lineage>
</organism>
<dbReference type="EMBL" id="CP048836">
    <property type="protein sequence ID" value="QID17088.1"/>
    <property type="molecule type" value="Genomic_DNA"/>
</dbReference>
<evidence type="ECO:0000256" key="4">
    <source>
        <dbReference type="ARBA" id="ARBA00022989"/>
    </source>
</evidence>
<proteinExistence type="inferred from homology"/>
<feature type="transmembrane region" description="Helical" evidence="6">
    <location>
        <begin position="199"/>
        <end position="220"/>
    </location>
</feature>
<dbReference type="InterPro" id="IPR002994">
    <property type="entry name" value="Surf1/Shy1"/>
</dbReference>
<dbReference type="CDD" id="cd06662">
    <property type="entry name" value="SURF1"/>
    <property type="match status" value="1"/>
</dbReference>
<evidence type="ECO:0000256" key="5">
    <source>
        <dbReference type="ARBA" id="ARBA00023136"/>
    </source>
</evidence>
<feature type="transmembrane region" description="Helical" evidence="6">
    <location>
        <begin position="6"/>
        <end position="23"/>
    </location>
</feature>
<dbReference type="RefSeq" id="WP_173764253.1">
    <property type="nucleotide sequence ID" value="NZ_CP048836.1"/>
</dbReference>
<evidence type="ECO:0000313" key="7">
    <source>
        <dbReference type="EMBL" id="QID17088.1"/>
    </source>
</evidence>
<evidence type="ECO:0000256" key="3">
    <source>
        <dbReference type="ARBA" id="ARBA00022692"/>
    </source>
</evidence>
<evidence type="ECO:0000256" key="6">
    <source>
        <dbReference type="RuleBase" id="RU363076"/>
    </source>
</evidence>
<dbReference type="KEGG" id="azq:G3580_05195"/>
<evidence type="ECO:0000256" key="1">
    <source>
        <dbReference type="ARBA" id="ARBA00004370"/>
    </source>
</evidence>
<dbReference type="PANTHER" id="PTHR23427:SF2">
    <property type="entry name" value="SURFEIT LOCUS PROTEIN 1"/>
    <property type="match status" value="1"/>
</dbReference>
<protein>
    <recommendedName>
        <fullName evidence="6">SURF1-like protein</fullName>
    </recommendedName>
</protein>
<dbReference type="AlphaFoldDB" id="A0A6C1B2M9"/>
<comment type="subcellular location">
    <subcellularLocation>
        <location evidence="6">Cell membrane</location>
        <topology evidence="6">Multi-pass membrane protein</topology>
    </subcellularLocation>
    <subcellularLocation>
        <location evidence="1">Membrane</location>
    </subcellularLocation>
</comment>
<accession>A0A6C1B2M9</accession>
<keyword evidence="3 6" id="KW-0812">Transmembrane</keyword>
<dbReference type="GO" id="GO:0005886">
    <property type="term" value="C:plasma membrane"/>
    <property type="evidence" value="ECO:0007669"/>
    <property type="project" value="UniProtKB-SubCell"/>
</dbReference>
<comment type="similarity">
    <text evidence="2 6">Belongs to the SURF1 family.</text>
</comment>
<keyword evidence="5 6" id="KW-0472">Membrane</keyword>
<keyword evidence="4 6" id="KW-1133">Transmembrane helix</keyword>
<dbReference type="InterPro" id="IPR045214">
    <property type="entry name" value="Surf1/Surf4"/>
</dbReference>
<sequence length="229" mass="25304">MMAWLPYVAGVLMMFVTIQLGLWQTRRADEKIALGQRLEAAAAAAPVAGADIGRTAEWTRVALHGRWLADKTVLIDNRVHEGRAGYYVLTPLRTDAGQVVLVRRGWVPVGRDRSRLPEVTTPSGSVAIVGQVRIPEPKPFSLADAAGAGRLWQYLDLAAYAKAFQVAPADRIVEQTSVADDGLVRDWPRPDLGVDRHRGYAVQWFGLAALAAGLCAWFGWKRWREHVSR</sequence>
<dbReference type="PROSITE" id="PS50895">
    <property type="entry name" value="SURF1"/>
    <property type="match status" value="1"/>
</dbReference>
<name>A0A6C1B2M9_9RHOO</name>
<evidence type="ECO:0000313" key="8">
    <source>
        <dbReference type="Proteomes" id="UP000501991"/>
    </source>
</evidence>
<reference evidence="7 8" key="1">
    <citation type="submission" date="2020-02" db="EMBL/GenBank/DDBJ databases">
        <title>Nitrogenibacter mangrovi gen. nov., sp. nov. isolated from mangrove sediment, a denitrifying betaproteobacterium.</title>
        <authorList>
            <person name="Liao H."/>
            <person name="Tian Y."/>
        </authorList>
    </citation>
    <scope>NUCLEOTIDE SEQUENCE [LARGE SCALE GENOMIC DNA]</scope>
    <source>
        <strain evidence="7 8">M9-3-2</strain>
    </source>
</reference>